<dbReference type="Proteomes" id="UP000001064">
    <property type="component" value="Unassembled WGS sequence"/>
</dbReference>
<dbReference type="GeneID" id="10505056"/>
<reference evidence="2" key="1">
    <citation type="journal article" date="2011" name="Genome Biol.">
        <title>Comparative genomics of the social amoebae Dictyostelium discoideum and Dictyostelium purpureum.</title>
        <authorList>
            <consortium name="US DOE Joint Genome Institute (JGI-PGF)"/>
            <person name="Sucgang R."/>
            <person name="Kuo A."/>
            <person name="Tian X."/>
            <person name="Salerno W."/>
            <person name="Parikh A."/>
            <person name="Feasley C.L."/>
            <person name="Dalin E."/>
            <person name="Tu H."/>
            <person name="Huang E."/>
            <person name="Barry K."/>
            <person name="Lindquist E."/>
            <person name="Shapiro H."/>
            <person name="Bruce D."/>
            <person name="Schmutz J."/>
            <person name="Salamov A."/>
            <person name="Fey P."/>
            <person name="Gaudet P."/>
            <person name="Anjard C."/>
            <person name="Babu M.M."/>
            <person name="Basu S."/>
            <person name="Bushmanova Y."/>
            <person name="van der Wel H."/>
            <person name="Katoh-Kurasawa M."/>
            <person name="Dinh C."/>
            <person name="Coutinho P.M."/>
            <person name="Saito T."/>
            <person name="Elias M."/>
            <person name="Schaap P."/>
            <person name="Kay R.R."/>
            <person name="Henrissat B."/>
            <person name="Eichinger L."/>
            <person name="Rivero F."/>
            <person name="Putnam N.H."/>
            <person name="West C.M."/>
            <person name="Loomis W.F."/>
            <person name="Chisholm R.L."/>
            <person name="Shaulsky G."/>
            <person name="Strassmann J.E."/>
            <person name="Queller D.C."/>
            <person name="Kuspa A."/>
            <person name="Grigoriev I.V."/>
        </authorList>
    </citation>
    <scope>NUCLEOTIDE SEQUENCE [LARGE SCALE GENOMIC DNA]</scope>
    <source>
        <strain evidence="2">QSDP1</strain>
    </source>
</reference>
<dbReference type="KEGG" id="dpp:DICPUDRAFT_158627"/>
<proteinExistence type="predicted"/>
<accession>F1A234</accession>
<dbReference type="EMBL" id="GL871396">
    <property type="protein sequence ID" value="EGC29735.1"/>
    <property type="molecule type" value="Genomic_DNA"/>
</dbReference>
<organism evidence="1 2">
    <name type="scientific">Dictyostelium purpureum</name>
    <name type="common">Slime mold</name>
    <dbReference type="NCBI Taxonomy" id="5786"/>
    <lineage>
        <taxon>Eukaryota</taxon>
        <taxon>Amoebozoa</taxon>
        <taxon>Evosea</taxon>
        <taxon>Eumycetozoa</taxon>
        <taxon>Dictyostelia</taxon>
        <taxon>Dictyosteliales</taxon>
        <taxon>Dictyosteliaceae</taxon>
        <taxon>Dictyostelium</taxon>
    </lineage>
</organism>
<gene>
    <name evidence="1" type="ORF">DICPUDRAFT_158627</name>
</gene>
<dbReference type="RefSeq" id="XP_003293728.1">
    <property type="nucleotide sequence ID" value="XM_003293680.1"/>
</dbReference>
<evidence type="ECO:0000313" key="1">
    <source>
        <dbReference type="EMBL" id="EGC29735.1"/>
    </source>
</evidence>
<dbReference type="AlphaFoldDB" id="F1A234"/>
<feature type="non-terminal residue" evidence="1">
    <location>
        <position position="1"/>
    </location>
</feature>
<sequence length="50" mass="5805">KSEKSGVADQHDDLMMHLGKIKTNGLILKFIKSIIIITQNNNYYNRIKMQ</sequence>
<evidence type="ECO:0000313" key="2">
    <source>
        <dbReference type="Proteomes" id="UP000001064"/>
    </source>
</evidence>
<name>F1A234_DICPU</name>
<dbReference type="VEuPathDB" id="AmoebaDB:DICPUDRAFT_158627"/>
<dbReference type="InParanoid" id="F1A234"/>
<protein>
    <submittedName>
        <fullName evidence="1">Uncharacterized protein</fullName>
    </submittedName>
</protein>
<keyword evidence="2" id="KW-1185">Reference proteome</keyword>